<protein>
    <submittedName>
        <fullName evidence="2">Uncharacterized protein</fullName>
    </submittedName>
</protein>
<name>A0ABY2GVK8_9HYPO</name>
<sequence length="197" mass="21413">MHRALQGSLKQTQVVTQNLRKKKECDRGRRLSEGNRGCSIKVQSRNSGSTQSGLSQQQQQQQQQVQAAEQRWAPWRGGLGGSLYGAISSGEFSSAEPSRPSCPHASDVSTQLNRDGRAAAQILPWTNCSSPPVPKRRSSRSERYGHDCGHEPVGTSASQPSHSTLPYGAHDAGTRSNVANSLDGCFPFCFPCRYGQQ</sequence>
<feature type="compositionally biased region" description="Basic and acidic residues" evidence="1">
    <location>
        <begin position="23"/>
        <end position="33"/>
    </location>
</feature>
<evidence type="ECO:0000313" key="2">
    <source>
        <dbReference type="EMBL" id="TFA99326.1"/>
    </source>
</evidence>
<organism evidence="2 3">
    <name type="scientific">Trichoderma ghanense</name>
    <dbReference type="NCBI Taxonomy" id="65468"/>
    <lineage>
        <taxon>Eukaryota</taxon>
        <taxon>Fungi</taxon>
        <taxon>Dikarya</taxon>
        <taxon>Ascomycota</taxon>
        <taxon>Pezizomycotina</taxon>
        <taxon>Sordariomycetes</taxon>
        <taxon>Hypocreomycetidae</taxon>
        <taxon>Hypocreales</taxon>
        <taxon>Hypocreaceae</taxon>
        <taxon>Trichoderma</taxon>
    </lineage>
</organism>
<feature type="compositionally biased region" description="Basic and acidic residues" evidence="1">
    <location>
        <begin position="139"/>
        <end position="150"/>
    </location>
</feature>
<dbReference type="GeneID" id="300580317"/>
<comment type="caution">
    <text evidence="2">The sequence shown here is derived from an EMBL/GenBank/DDBJ whole genome shotgun (WGS) entry which is preliminary data.</text>
</comment>
<keyword evidence="3" id="KW-1185">Reference proteome</keyword>
<gene>
    <name evidence="2" type="ORF">CCMA1212_008752</name>
</gene>
<feature type="region of interest" description="Disordered" evidence="1">
    <location>
        <begin position="1"/>
        <end position="70"/>
    </location>
</feature>
<reference evidence="2 3" key="1">
    <citation type="submission" date="2018-01" db="EMBL/GenBank/DDBJ databases">
        <title>Genome characterization of the sugarcane-associated fungus Trichoderma ghanense CCMA-1212 and their application in lignocelulose bioconversion.</title>
        <authorList>
            <person name="Steindorff A.S."/>
            <person name="Mendes T.D."/>
            <person name="Vilela E.S.D."/>
            <person name="Rodrigues D.S."/>
            <person name="Formighieri E.F."/>
            <person name="Melo I.S."/>
            <person name="Favaro L.C.L."/>
        </authorList>
    </citation>
    <scope>NUCLEOTIDE SEQUENCE [LARGE SCALE GENOMIC DNA]</scope>
    <source>
        <strain evidence="2 3">CCMA-1212</strain>
    </source>
</reference>
<proteinExistence type="predicted"/>
<dbReference type="EMBL" id="PPTA01000014">
    <property type="protein sequence ID" value="TFA99326.1"/>
    <property type="molecule type" value="Genomic_DNA"/>
</dbReference>
<feature type="compositionally biased region" description="Low complexity" evidence="1">
    <location>
        <begin position="56"/>
        <end position="66"/>
    </location>
</feature>
<evidence type="ECO:0000256" key="1">
    <source>
        <dbReference type="SAM" id="MobiDB-lite"/>
    </source>
</evidence>
<feature type="region of interest" description="Disordered" evidence="1">
    <location>
        <begin position="90"/>
        <end position="109"/>
    </location>
</feature>
<feature type="region of interest" description="Disordered" evidence="1">
    <location>
        <begin position="121"/>
        <end position="163"/>
    </location>
</feature>
<feature type="compositionally biased region" description="Polar residues" evidence="1">
    <location>
        <begin position="41"/>
        <end position="55"/>
    </location>
</feature>
<dbReference type="RefSeq" id="XP_073555528.1">
    <property type="nucleotide sequence ID" value="XM_073705867.1"/>
</dbReference>
<accession>A0ABY2GVK8</accession>
<dbReference type="Proteomes" id="UP001642720">
    <property type="component" value="Unassembled WGS sequence"/>
</dbReference>
<feature type="compositionally biased region" description="Polar residues" evidence="1">
    <location>
        <begin position="8"/>
        <end position="18"/>
    </location>
</feature>
<evidence type="ECO:0000313" key="3">
    <source>
        <dbReference type="Proteomes" id="UP001642720"/>
    </source>
</evidence>